<comment type="caution">
    <text evidence="2">The sequence shown here is derived from an EMBL/GenBank/DDBJ whole genome shotgun (WGS) entry which is preliminary data.</text>
</comment>
<reference evidence="2 3" key="1">
    <citation type="submission" date="2019-04" db="EMBL/GenBank/DDBJ databases">
        <title>Cohnella sp. nov. isolated from preserved vegetables.</title>
        <authorList>
            <person name="Lin S.-Y."/>
            <person name="Hung M.-H."/>
            <person name="Young C.-C."/>
        </authorList>
    </citation>
    <scope>NUCLEOTIDE SEQUENCE [LARGE SCALE GENOMIC DNA]</scope>
    <source>
        <strain evidence="2 3">CC-MHH1044</strain>
    </source>
</reference>
<dbReference type="OrthoDB" id="61007at2"/>
<keyword evidence="3" id="KW-1185">Reference proteome</keyword>
<name>A0A4S4C548_9BACL</name>
<evidence type="ECO:0000313" key="2">
    <source>
        <dbReference type="EMBL" id="THF82712.1"/>
    </source>
</evidence>
<organism evidence="2 3">
    <name type="scientific">Cohnella fermenti</name>
    <dbReference type="NCBI Taxonomy" id="2565925"/>
    <lineage>
        <taxon>Bacteria</taxon>
        <taxon>Bacillati</taxon>
        <taxon>Bacillota</taxon>
        <taxon>Bacilli</taxon>
        <taxon>Bacillales</taxon>
        <taxon>Paenibacillaceae</taxon>
        <taxon>Cohnella</taxon>
    </lineage>
</organism>
<accession>A0A4S4C548</accession>
<dbReference type="Proteomes" id="UP000310636">
    <property type="component" value="Unassembled WGS sequence"/>
</dbReference>
<dbReference type="EMBL" id="SSOB01000006">
    <property type="protein sequence ID" value="THF82712.1"/>
    <property type="molecule type" value="Genomic_DNA"/>
</dbReference>
<sequence length="245" mass="28538">MKKLRSSSMRFWRISPRLKSGFRSWSDDSGRTVPTATSRLQAHWLSMSEHPDEVITYEIKHHREALLQSGLPCMPWEDLAAFEDRYRTLIRIGLAENLQPPSPIEKKKGKGKQTKTKNLLDRLHLHQEATLAFMHDFRVPFTNNEAERAIRMIKNQQKVSGSFRSEEGAKSFARIRGFVSTLRKQGRPVLNTLRNIFDGISVIAIVVTTFYHMERALSLFFFDFTVYWKRIYSFIAVNYIPFIAP</sequence>
<gene>
    <name evidence="2" type="ORF">E6C55_06510</name>
</gene>
<evidence type="ECO:0000313" key="3">
    <source>
        <dbReference type="Proteomes" id="UP000310636"/>
    </source>
</evidence>
<dbReference type="InterPro" id="IPR004291">
    <property type="entry name" value="Transposase_IS66_central"/>
</dbReference>
<evidence type="ECO:0000259" key="1">
    <source>
        <dbReference type="Pfam" id="PF03050"/>
    </source>
</evidence>
<dbReference type="PANTHER" id="PTHR33678:SF1">
    <property type="entry name" value="BLL1576 PROTEIN"/>
    <property type="match status" value="1"/>
</dbReference>
<feature type="domain" description="Transposase IS66 central" evidence="1">
    <location>
        <begin position="106"/>
        <end position="170"/>
    </location>
</feature>
<dbReference type="AlphaFoldDB" id="A0A4S4C548"/>
<protein>
    <recommendedName>
        <fullName evidence="1">Transposase IS66 central domain-containing protein</fullName>
    </recommendedName>
</protein>
<dbReference type="InterPro" id="IPR052344">
    <property type="entry name" value="Transposase-related"/>
</dbReference>
<proteinExistence type="predicted"/>
<dbReference type="Pfam" id="PF03050">
    <property type="entry name" value="DDE_Tnp_IS66"/>
    <property type="match status" value="1"/>
</dbReference>
<dbReference type="PANTHER" id="PTHR33678">
    <property type="entry name" value="BLL1576 PROTEIN"/>
    <property type="match status" value="1"/>
</dbReference>